<dbReference type="AlphaFoldDB" id="A0A9D2N8F0"/>
<accession>A0A9D2N8F0</accession>
<evidence type="ECO:0000256" key="1">
    <source>
        <dbReference type="ARBA" id="ARBA00007316"/>
    </source>
</evidence>
<dbReference type="CDD" id="cd05387">
    <property type="entry name" value="BY-kinase"/>
    <property type="match status" value="1"/>
</dbReference>
<dbReference type="InterPro" id="IPR005702">
    <property type="entry name" value="Wzc-like_C"/>
</dbReference>
<evidence type="ECO:0000256" key="5">
    <source>
        <dbReference type="ARBA" id="ARBA00022777"/>
    </source>
</evidence>
<sequence length="231" mass="26059">MNLDMQVVMTDPKKENYFYEEALKTLRTNIQFTGKNIKTILLTSCFPNEGKSDISMQLAKEIGKAGKKVLLVDADIRKSAYVTRYRVRKTVKGLSQYLSGQTAESEVRYRTNFENVDIIFSGPVAPNPSELLSDPAFGELITRLRQEYDYILLDTPPMMNLIDAAIVSKECDGAILVIESGRVSYKLAQKGLEQLKKSGCKVLGAVLNKVDMKNDRKYSAYSSYYKEYASK</sequence>
<protein>
    <recommendedName>
        <fullName evidence="2">non-specific protein-tyrosine kinase</fullName>
        <ecNumber evidence="2">2.7.10.2</ecNumber>
    </recommendedName>
</protein>
<evidence type="ECO:0000256" key="6">
    <source>
        <dbReference type="ARBA" id="ARBA00022840"/>
    </source>
</evidence>
<keyword evidence="6" id="KW-0067">ATP-binding</keyword>
<dbReference type="NCBIfam" id="TIGR01007">
    <property type="entry name" value="eps_fam"/>
    <property type="match status" value="1"/>
</dbReference>
<keyword evidence="3" id="KW-0808">Transferase</keyword>
<comment type="similarity">
    <text evidence="1">Belongs to the CpsD/CapB family.</text>
</comment>
<dbReference type="EC" id="2.7.10.2" evidence="2"/>
<organism evidence="10 11">
    <name type="scientific">Candidatus Blautia merdigallinarum</name>
    <dbReference type="NCBI Taxonomy" id="2838495"/>
    <lineage>
        <taxon>Bacteria</taxon>
        <taxon>Bacillati</taxon>
        <taxon>Bacillota</taxon>
        <taxon>Clostridia</taxon>
        <taxon>Lachnospirales</taxon>
        <taxon>Lachnospiraceae</taxon>
        <taxon>Blautia</taxon>
    </lineage>
</organism>
<evidence type="ECO:0000256" key="2">
    <source>
        <dbReference type="ARBA" id="ARBA00011903"/>
    </source>
</evidence>
<gene>
    <name evidence="10" type="ORF">H9935_13705</name>
</gene>
<evidence type="ECO:0000256" key="7">
    <source>
        <dbReference type="ARBA" id="ARBA00023137"/>
    </source>
</evidence>
<comment type="catalytic activity">
    <reaction evidence="8">
        <text>L-tyrosyl-[protein] + ATP = O-phospho-L-tyrosyl-[protein] + ADP + H(+)</text>
        <dbReference type="Rhea" id="RHEA:10596"/>
        <dbReference type="Rhea" id="RHEA-COMP:10136"/>
        <dbReference type="Rhea" id="RHEA-COMP:20101"/>
        <dbReference type="ChEBI" id="CHEBI:15378"/>
        <dbReference type="ChEBI" id="CHEBI:30616"/>
        <dbReference type="ChEBI" id="CHEBI:46858"/>
        <dbReference type="ChEBI" id="CHEBI:61978"/>
        <dbReference type="ChEBI" id="CHEBI:456216"/>
        <dbReference type="EC" id="2.7.10.2"/>
    </reaction>
</comment>
<name>A0A9D2N8F0_9FIRM</name>
<dbReference type="Pfam" id="PF13614">
    <property type="entry name" value="AAA_31"/>
    <property type="match status" value="1"/>
</dbReference>
<evidence type="ECO:0000256" key="8">
    <source>
        <dbReference type="ARBA" id="ARBA00051245"/>
    </source>
</evidence>
<feature type="domain" description="AAA" evidence="9">
    <location>
        <begin position="50"/>
        <end position="197"/>
    </location>
</feature>
<dbReference type="EMBL" id="DWWV01000189">
    <property type="protein sequence ID" value="HJC11828.1"/>
    <property type="molecule type" value="Genomic_DNA"/>
</dbReference>
<keyword evidence="5 10" id="KW-0418">Kinase</keyword>
<dbReference type="GO" id="GO:0005886">
    <property type="term" value="C:plasma membrane"/>
    <property type="evidence" value="ECO:0007669"/>
    <property type="project" value="TreeGrafter"/>
</dbReference>
<dbReference type="GO" id="GO:0005524">
    <property type="term" value="F:ATP binding"/>
    <property type="evidence" value="ECO:0007669"/>
    <property type="project" value="UniProtKB-KW"/>
</dbReference>
<dbReference type="GO" id="GO:0004715">
    <property type="term" value="F:non-membrane spanning protein tyrosine kinase activity"/>
    <property type="evidence" value="ECO:0007669"/>
    <property type="project" value="UniProtKB-EC"/>
</dbReference>
<proteinExistence type="inferred from homology"/>
<dbReference type="SUPFAM" id="SSF52540">
    <property type="entry name" value="P-loop containing nucleoside triphosphate hydrolases"/>
    <property type="match status" value="1"/>
</dbReference>
<dbReference type="InterPro" id="IPR050445">
    <property type="entry name" value="Bact_polysacc_biosynth/exp"/>
</dbReference>
<keyword evidence="4" id="KW-0547">Nucleotide-binding</keyword>
<reference evidence="10" key="1">
    <citation type="journal article" date="2021" name="PeerJ">
        <title>Extensive microbial diversity within the chicken gut microbiome revealed by metagenomics and culture.</title>
        <authorList>
            <person name="Gilroy R."/>
            <person name="Ravi A."/>
            <person name="Getino M."/>
            <person name="Pursley I."/>
            <person name="Horton D.L."/>
            <person name="Alikhan N.F."/>
            <person name="Baker D."/>
            <person name="Gharbi K."/>
            <person name="Hall N."/>
            <person name="Watson M."/>
            <person name="Adriaenssens E.M."/>
            <person name="Foster-Nyarko E."/>
            <person name="Jarju S."/>
            <person name="Secka A."/>
            <person name="Antonio M."/>
            <person name="Oren A."/>
            <person name="Chaudhuri R.R."/>
            <person name="La Ragione R."/>
            <person name="Hildebrand F."/>
            <person name="Pallen M.J."/>
        </authorList>
    </citation>
    <scope>NUCLEOTIDE SEQUENCE</scope>
    <source>
        <strain evidence="10">ChiSxjej6B18-287</strain>
    </source>
</reference>
<dbReference type="PANTHER" id="PTHR32309:SF13">
    <property type="entry name" value="FERRIC ENTEROBACTIN TRANSPORT PROTEIN FEPE"/>
    <property type="match status" value="1"/>
</dbReference>
<keyword evidence="7" id="KW-0829">Tyrosine-protein kinase</keyword>
<evidence type="ECO:0000313" key="11">
    <source>
        <dbReference type="Proteomes" id="UP000823893"/>
    </source>
</evidence>
<evidence type="ECO:0000259" key="9">
    <source>
        <dbReference type="Pfam" id="PF13614"/>
    </source>
</evidence>
<dbReference type="PANTHER" id="PTHR32309">
    <property type="entry name" value="TYROSINE-PROTEIN KINASE"/>
    <property type="match status" value="1"/>
</dbReference>
<reference evidence="10" key="2">
    <citation type="submission" date="2021-04" db="EMBL/GenBank/DDBJ databases">
        <authorList>
            <person name="Gilroy R."/>
        </authorList>
    </citation>
    <scope>NUCLEOTIDE SEQUENCE</scope>
    <source>
        <strain evidence="10">ChiSxjej6B18-287</strain>
    </source>
</reference>
<comment type="caution">
    <text evidence="10">The sequence shown here is derived from an EMBL/GenBank/DDBJ whole genome shotgun (WGS) entry which is preliminary data.</text>
</comment>
<evidence type="ECO:0000256" key="3">
    <source>
        <dbReference type="ARBA" id="ARBA00022679"/>
    </source>
</evidence>
<dbReference type="Gene3D" id="3.40.50.300">
    <property type="entry name" value="P-loop containing nucleotide triphosphate hydrolases"/>
    <property type="match status" value="1"/>
</dbReference>
<dbReference type="InterPro" id="IPR027417">
    <property type="entry name" value="P-loop_NTPase"/>
</dbReference>
<dbReference type="InterPro" id="IPR025669">
    <property type="entry name" value="AAA_dom"/>
</dbReference>
<dbReference type="Proteomes" id="UP000823893">
    <property type="component" value="Unassembled WGS sequence"/>
</dbReference>
<evidence type="ECO:0000256" key="4">
    <source>
        <dbReference type="ARBA" id="ARBA00022741"/>
    </source>
</evidence>
<evidence type="ECO:0000313" key="10">
    <source>
        <dbReference type="EMBL" id="HJC11828.1"/>
    </source>
</evidence>